<feature type="region of interest" description="Disordered" evidence="1">
    <location>
        <begin position="29"/>
        <end position="59"/>
    </location>
</feature>
<dbReference type="Proteomes" id="UP000319732">
    <property type="component" value="Unassembled WGS sequence"/>
</dbReference>
<dbReference type="AlphaFoldDB" id="A0A545U3M3"/>
<accession>A0A545U3M3</accession>
<feature type="compositionally biased region" description="Basic and acidic residues" evidence="1">
    <location>
        <begin position="33"/>
        <end position="59"/>
    </location>
</feature>
<organism evidence="2 3">
    <name type="scientific">Exilibacterium tricleocarpae</name>
    <dbReference type="NCBI Taxonomy" id="2591008"/>
    <lineage>
        <taxon>Bacteria</taxon>
        <taxon>Pseudomonadati</taxon>
        <taxon>Pseudomonadota</taxon>
        <taxon>Gammaproteobacteria</taxon>
        <taxon>Cellvibrionales</taxon>
        <taxon>Cellvibrionaceae</taxon>
        <taxon>Exilibacterium</taxon>
    </lineage>
</organism>
<dbReference type="EMBL" id="VHSG01000006">
    <property type="protein sequence ID" value="TQV84056.1"/>
    <property type="molecule type" value="Genomic_DNA"/>
</dbReference>
<proteinExistence type="predicted"/>
<dbReference type="RefSeq" id="WP_142903136.1">
    <property type="nucleotide sequence ID" value="NZ_ML660089.1"/>
</dbReference>
<evidence type="ECO:0000313" key="3">
    <source>
        <dbReference type="Proteomes" id="UP000319732"/>
    </source>
</evidence>
<comment type="caution">
    <text evidence="2">The sequence shown here is derived from an EMBL/GenBank/DDBJ whole genome shotgun (WGS) entry which is preliminary data.</text>
</comment>
<gene>
    <name evidence="2" type="ORF">FKG94_05160</name>
</gene>
<sequence>MPLPLVGSAVSAIATGVLSGGASHVTQETMQQNEDKLFGETEGKKEDSPTEHKPGDVNF</sequence>
<name>A0A545U3M3_9GAMM</name>
<evidence type="ECO:0000256" key="1">
    <source>
        <dbReference type="SAM" id="MobiDB-lite"/>
    </source>
</evidence>
<protein>
    <submittedName>
        <fullName evidence="2">Uncharacterized protein</fullName>
    </submittedName>
</protein>
<reference evidence="2 3" key="1">
    <citation type="submission" date="2019-06" db="EMBL/GenBank/DDBJ databases">
        <title>Whole genome sequence for Cellvibrionaceae sp. R142.</title>
        <authorList>
            <person name="Wang G."/>
        </authorList>
    </citation>
    <scope>NUCLEOTIDE SEQUENCE [LARGE SCALE GENOMIC DNA]</scope>
    <source>
        <strain evidence="2 3">R142</strain>
    </source>
</reference>
<keyword evidence="3" id="KW-1185">Reference proteome</keyword>
<evidence type="ECO:0000313" key="2">
    <source>
        <dbReference type="EMBL" id="TQV84056.1"/>
    </source>
</evidence>